<evidence type="ECO:0000313" key="5">
    <source>
        <dbReference type="Proteomes" id="UP001416858"/>
    </source>
</evidence>
<feature type="chain" id="PRO_5045944298" description="Squalene cyclase C-terminal domain-containing protein" evidence="2">
    <location>
        <begin position="31"/>
        <end position="473"/>
    </location>
</feature>
<proteinExistence type="predicted"/>
<feature type="compositionally biased region" description="Basic residues" evidence="1">
    <location>
        <begin position="87"/>
        <end position="100"/>
    </location>
</feature>
<gene>
    <name evidence="4" type="ORF">Rcae01_01648</name>
</gene>
<reference evidence="4 5" key="1">
    <citation type="submission" date="2024-02" db="EMBL/GenBank/DDBJ databases">
        <title>Rhodopirellula caenicola NBRC 110016.</title>
        <authorList>
            <person name="Ichikawa N."/>
            <person name="Katano-Makiyama Y."/>
            <person name="Hidaka K."/>
        </authorList>
    </citation>
    <scope>NUCLEOTIDE SEQUENCE [LARGE SCALE GENOMIC DNA]</scope>
    <source>
        <strain evidence="4 5">NBRC 110016</strain>
    </source>
</reference>
<feature type="domain" description="Squalene cyclase C-terminal" evidence="3">
    <location>
        <begin position="96"/>
        <end position="176"/>
    </location>
</feature>
<dbReference type="InterPro" id="IPR032696">
    <property type="entry name" value="SQ_cyclase_C"/>
</dbReference>
<evidence type="ECO:0000256" key="2">
    <source>
        <dbReference type="SAM" id="SignalP"/>
    </source>
</evidence>
<feature type="compositionally biased region" description="Polar residues" evidence="1">
    <location>
        <begin position="59"/>
        <end position="71"/>
    </location>
</feature>
<protein>
    <recommendedName>
        <fullName evidence="3">Squalene cyclase C-terminal domain-containing protein</fullName>
    </recommendedName>
</protein>
<dbReference type="EMBL" id="BAABRO010000002">
    <property type="protein sequence ID" value="GAA5506196.1"/>
    <property type="molecule type" value="Genomic_DNA"/>
</dbReference>
<comment type="caution">
    <text evidence="4">The sequence shown here is derived from an EMBL/GenBank/DDBJ whole genome shotgun (WGS) entry which is preliminary data.</text>
</comment>
<evidence type="ECO:0000259" key="3">
    <source>
        <dbReference type="Pfam" id="PF13243"/>
    </source>
</evidence>
<name>A0ABP9VNE4_9BACT</name>
<evidence type="ECO:0000256" key="1">
    <source>
        <dbReference type="SAM" id="MobiDB-lite"/>
    </source>
</evidence>
<dbReference type="Gene3D" id="1.50.10.20">
    <property type="match status" value="2"/>
</dbReference>
<dbReference type="InterPro" id="IPR008930">
    <property type="entry name" value="Terpenoid_cyclase/PrenylTrfase"/>
</dbReference>
<dbReference type="SUPFAM" id="SSF48239">
    <property type="entry name" value="Terpenoid cyclases/Protein prenyltransferases"/>
    <property type="match status" value="2"/>
</dbReference>
<feature type="compositionally biased region" description="Basic and acidic residues" evidence="1">
    <location>
        <begin position="73"/>
        <end position="86"/>
    </location>
</feature>
<feature type="signal peptide" evidence="2">
    <location>
        <begin position="1"/>
        <end position="30"/>
    </location>
</feature>
<feature type="region of interest" description="Disordered" evidence="1">
    <location>
        <begin position="39"/>
        <end position="101"/>
    </location>
</feature>
<keyword evidence="2" id="KW-0732">Signal</keyword>
<organism evidence="4 5">
    <name type="scientific">Novipirellula caenicola</name>
    <dbReference type="NCBI Taxonomy" id="1536901"/>
    <lineage>
        <taxon>Bacteria</taxon>
        <taxon>Pseudomonadati</taxon>
        <taxon>Planctomycetota</taxon>
        <taxon>Planctomycetia</taxon>
        <taxon>Pirellulales</taxon>
        <taxon>Pirellulaceae</taxon>
        <taxon>Novipirellula</taxon>
    </lineage>
</organism>
<keyword evidence="5" id="KW-1185">Reference proteome</keyword>
<sequence>MSLSSFTPRWSCRGLLCSVVATALTLNLVADEPATLPAELSRPAAQTTTIDPAADRANTEQANTEQANTEQADTERADTAKTTKDAKAKKKNNKTQKKATTKMVNQGLSWLVAAQHSDGGWGGGSHAQQQILDPAKFPSDPATTAFAASALMRAGHTPTEGKYRDSVVKAMRYLVKAVENADPDADRITSIQGTQPQTKLGQMIDTAMTAQFLTRVSEVLPKNDRWHKRVESALAACLERIQRTQSKDGSWSTGGGWAPVLQSALSCNSLEFARALGKDVDVKKLEKAQQYQKRNVNAETGAASSGAAAGVELYAFSGGLRGNAADAAQAEQTIDEAKKQGKLAADADVTEENLRIAGKDAQKAKLLGDAVVQNQAQLSRLDDERLLSGFGNNGGEEFLSYLMTSESLVIAGGDAWEKWNAKMIDRLAMVQNPDGSWNGHHCITSPVFCTAAALQVITTQNDIKLLKRIASAK</sequence>
<accession>A0ABP9VNE4</accession>
<dbReference type="RefSeq" id="WP_345683148.1">
    <property type="nucleotide sequence ID" value="NZ_BAABRO010000002.1"/>
</dbReference>
<dbReference type="Pfam" id="PF13243">
    <property type="entry name" value="SQHop_cyclase_C"/>
    <property type="match status" value="1"/>
</dbReference>
<dbReference type="Proteomes" id="UP001416858">
    <property type="component" value="Unassembled WGS sequence"/>
</dbReference>
<evidence type="ECO:0000313" key="4">
    <source>
        <dbReference type="EMBL" id="GAA5506196.1"/>
    </source>
</evidence>